<organism evidence="1 2">
    <name type="scientific">Filimonas lacunae</name>
    <dbReference type="NCBI Taxonomy" id="477680"/>
    <lineage>
        <taxon>Bacteria</taxon>
        <taxon>Pseudomonadati</taxon>
        <taxon>Bacteroidota</taxon>
        <taxon>Chitinophagia</taxon>
        <taxon>Chitinophagales</taxon>
        <taxon>Chitinophagaceae</taxon>
        <taxon>Filimonas</taxon>
    </lineage>
</organism>
<dbReference type="RefSeq" id="WP_076381263.1">
    <property type="nucleotide sequence ID" value="NZ_AP017422.1"/>
</dbReference>
<accession>A0A173MDG5</accession>
<dbReference type="InterPro" id="IPR053865">
    <property type="entry name" value="DUF6934"/>
</dbReference>
<keyword evidence="2" id="KW-1185">Reference proteome</keyword>
<dbReference type="Proteomes" id="UP000186917">
    <property type="component" value="Unassembled WGS sequence"/>
</dbReference>
<evidence type="ECO:0000313" key="2">
    <source>
        <dbReference type="Proteomes" id="UP000186917"/>
    </source>
</evidence>
<reference evidence="2" key="1">
    <citation type="submission" date="2017-01" db="EMBL/GenBank/DDBJ databases">
        <authorList>
            <person name="Varghese N."/>
            <person name="Submissions S."/>
        </authorList>
    </citation>
    <scope>NUCLEOTIDE SEQUENCE [LARGE SCALE GENOMIC DNA]</scope>
    <source>
        <strain evidence="2">DSM 21054</strain>
    </source>
</reference>
<evidence type="ECO:0000313" key="1">
    <source>
        <dbReference type="EMBL" id="SIT29220.1"/>
    </source>
</evidence>
<dbReference type="EMBL" id="FTOR01000008">
    <property type="protein sequence ID" value="SIT29220.1"/>
    <property type="molecule type" value="Genomic_DNA"/>
</dbReference>
<dbReference type="KEGG" id="fln:FLA_1616"/>
<proteinExistence type="predicted"/>
<dbReference type="Pfam" id="PF22028">
    <property type="entry name" value="DUF6934"/>
    <property type="match status" value="1"/>
</dbReference>
<dbReference type="STRING" id="477680.SAMN05421788_108250"/>
<sequence length="152" mass="17312">MKYEKYEGLLVSSDFLEYEFNSTGPKGIIPKAIKYESTPNDNIYNLAFGTPTPEGSIDDETVNDNKDRNKILATVAHSVTLFCGEHPNKWIHFSGSTVERTRLYRMAISVNLEELSENYEILGILKDTESYVSIPFQRGLNYFGFLIKKKIA</sequence>
<name>A0A173MDG5_9BACT</name>
<dbReference type="OrthoDB" id="1343312at2"/>
<protein>
    <submittedName>
        <fullName evidence="1">Uncharacterized protein</fullName>
    </submittedName>
</protein>
<gene>
    <name evidence="1" type="ORF">SAMN05421788_108250</name>
</gene>
<dbReference type="AlphaFoldDB" id="A0A173MDG5"/>